<accession>A0A0U3AYY0</accession>
<feature type="domain" description="HTH araC/xylS-type" evidence="4">
    <location>
        <begin position="178"/>
        <end position="253"/>
    </location>
</feature>
<dbReference type="EMBL" id="CP013650">
    <property type="protein sequence ID" value="ALS99327.1"/>
    <property type="molecule type" value="Genomic_DNA"/>
</dbReference>
<keyword evidence="1" id="KW-0805">Transcription regulation</keyword>
<sequence>MNIEAADALNFRLRQPVAYLRPWVDLYYSMQRPAPEPTGRCRNLYPDGGATLQFDFSHQHGVKVSFNLQHTRQQKCFDGPLDCAAVRFKPGGAYALFGLSAAELAGADADALLMKAGINGLCEQLANVREPSQRLQRIEGFLTLRMQTHNTRAGLIQQWLGALPAAPQEIRAQLQTKGIARRKLERAFRVETGFSPGQLYNLHRHKAIRNLLVRQPQLPLSDIALQYGFYDQAHFIRQFTGATGNSPGQYRRRKLSQFYNSN</sequence>
<organism evidence="5 6">
    <name type="scientific">Lacimicrobium alkaliphilum</name>
    <dbReference type="NCBI Taxonomy" id="1526571"/>
    <lineage>
        <taxon>Bacteria</taxon>
        <taxon>Pseudomonadati</taxon>
        <taxon>Pseudomonadota</taxon>
        <taxon>Gammaproteobacteria</taxon>
        <taxon>Alteromonadales</taxon>
        <taxon>Alteromonadaceae</taxon>
        <taxon>Lacimicrobium</taxon>
    </lineage>
</organism>
<gene>
    <name evidence="5" type="ORF">AT746_14375</name>
</gene>
<dbReference type="InterPro" id="IPR009057">
    <property type="entry name" value="Homeodomain-like_sf"/>
</dbReference>
<dbReference type="GO" id="GO:0003700">
    <property type="term" value="F:DNA-binding transcription factor activity"/>
    <property type="evidence" value="ECO:0007669"/>
    <property type="project" value="InterPro"/>
</dbReference>
<evidence type="ECO:0000313" key="6">
    <source>
        <dbReference type="Proteomes" id="UP000068447"/>
    </source>
</evidence>
<proteinExistence type="predicted"/>
<evidence type="ECO:0000313" key="5">
    <source>
        <dbReference type="EMBL" id="ALS99327.1"/>
    </source>
</evidence>
<keyword evidence="3" id="KW-0804">Transcription</keyword>
<dbReference type="SUPFAM" id="SSF46689">
    <property type="entry name" value="Homeodomain-like"/>
    <property type="match status" value="1"/>
</dbReference>
<dbReference type="InterPro" id="IPR020449">
    <property type="entry name" value="Tscrpt_reg_AraC-type_HTH"/>
</dbReference>
<dbReference type="PANTHER" id="PTHR46796">
    <property type="entry name" value="HTH-TYPE TRANSCRIPTIONAL ACTIVATOR RHAS-RELATED"/>
    <property type="match status" value="1"/>
</dbReference>
<keyword evidence="6" id="KW-1185">Reference proteome</keyword>
<dbReference type="KEGG" id="lal:AT746_14375"/>
<dbReference type="Pfam" id="PF12833">
    <property type="entry name" value="HTH_18"/>
    <property type="match status" value="1"/>
</dbReference>
<dbReference type="InterPro" id="IPR018060">
    <property type="entry name" value="HTH_AraC"/>
</dbReference>
<evidence type="ECO:0000256" key="1">
    <source>
        <dbReference type="ARBA" id="ARBA00023015"/>
    </source>
</evidence>
<dbReference type="InterPro" id="IPR050204">
    <property type="entry name" value="AraC_XylS_family_regulators"/>
</dbReference>
<dbReference type="Proteomes" id="UP000068447">
    <property type="component" value="Chromosome"/>
</dbReference>
<dbReference type="PRINTS" id="PR00032">
    <property type="entry name" value="HTHARAC"/>
</dbReference>
<dbReference type="Gene3D" id="1.10.10.60">
    <property type="entry name" value="Homeodomain-like"/>
    <property type="match status" value="1"/>
</dbReference>
<keyword evidence="2" id="KW-0238">DNA-binding</keyword>
<dbReference type="AlphaFoldDB" id="A0A0U3AYY0"/>
<dbReference type="PROSITE" id="PS01124">
    <property type="entry name" value="HTH_ARAC_FAMILY_2"/>
    <property type="match status" value="1"/>
</dbReference>
<name>A0A0U3AYY0_9ALTE</name>
<dbReference type="GO" id="GO:0043565">
    <property type="term" value="F:sequence-specific DNA binding"/>
    <property type="evidence" value="ECO:0007669"/>
    <property type="project" value="InterPro"/>
</dbReference>
<evidence type="ECO:0000256" key="3">
    <source>
        <dbReference type="ARBA" id="ARBA00023163"/>
    </source>
</evidence>
<evidence type="ECO:0000256" key="2">
    <source>
        <dbReference type="ARBA" id="ARBA00023125"/>
    </source>
</evidence>
<dbReference type="Pfam" id="PF20240">
    <property type="entry name" value="DUF6597"/>
    <property type="match status" value="1"/>
</dbReference>
<protein>
    <recommendedName>
        <fullName evidence="4">HTH araC/xylS-type domain-containing protein</fullName>
    </recommendedName>
</protein>
<dbReference type="InterPro" id="IPR046532">
    <property type="entry name" value="DUF6597"/>
</dbReference>
<dbReference type="STRING" id="1526571.AT746_14375"/>
<dbReference type="PANTHER" id="PTHR46796:SF2">
    <property type="entry name" value="TRANSCRIPTIONAL REGULATORY PROTEIN"/>
    <property type="match status" value="1"/>
</dbReference>
<evidence type="ECO:0000259" key="4">
    <source>
        <dbReference type="PROSITE" id="PS01124"/>
    </source>
</evidence>
<dbReference type="SMART" id="SM00342">
    <property type="entry name" value="HTH_ARAC"/>
    <property type="match status" value="1"/>
</dbReference>
<reference evidence="5 6" key="1">
    <citation type="submission" date="2015-12" db="EMBL/GenBank/DDBJ databases">
        <title>Complete genome of Lacimicrobium alkaliphilum KCTC 32984.</title>
        <authorList>
            <person name="Kim S.-G."/>
            <person name="Lee Y.-J."/>
        </authorList>
    </citation>
    <scope>NUCLEOTIDE SEQUENCE [LARGE SCALE GENOMIC DNA]</scope>
    <source>
        <strain evidence="5 6">YelD216</strain>
    </source>
</reference>